<dbReference type="RefSeq" id="WP_077835663.1">
    <property type="nucleotide sequence ID" value="NZ_CP096983.1"/>
</dbReference>
<name>A0A1S8LQN8_9CLOT</name>
<sequence length="149" mass="17217">MNQYSYLIIGILLILLIFYNQIRVRQVRQDMKLTLPIIMFILGVLNFKSYISNNSLTTMALLSIAISFSVLAFGMAAIRAYTVKLWSDNNIIYRKGTWLTIVLWIISIALHIILNEIGHIGQSTSLIYFAITFTVQSFIVQNRVKRMFF</sequence>
<organism evidence="1 2">
    <name type="scientific">Clostridium felsineum</name>
    <dbReference type="NCBI Taxonomy" id="36839"/>
    <lineage>
        <taxon>Bacteria</taxon>
        <taxon>Bacillati</taxon>
        <taxon>Bacillota</taxon>
        <taxon>Clostridia</taxon>
        <taxon>Eubacteriales</taxon>
        <taxon>Clostridiaceae</taxon>
        <taxon>Clostridium</taxon>
    </lineage>
</organism>
<keyword evidence="2" id="KW-1185">Reference proteome</keyword>
<evidence type="ECO:0000313" key="1">
    <source>
        <dbReference type="EMBL" id="URZ10598.1"/>
    </source>
</evidence>
<proteinExistence type="predicted"/>
<dbReference type="KEGG" id="crw:CROST_013080"/>
<reference evidence="1 2" key="1">
    <citation type="submission" date="2022-04" db="EMBL/GenBank/DDBJ databases">
        <title>Genome sequence of C. roseum typestrain.</title>
        <authorList>
            <person name="Poehlein A."/>
            <person name="Schoch T."/>
            <person name="Duerre P."/>
            <person name="Daniel R."/>
        </authorList>
    </citation>
    <scope>NUCLEOTIDE SEQUENCE [LARGE SCALE GENOMIC DNA]</scope>
    <source>
        <strain evidence="1 2">DSM 7320</strain>
    </source>
</reference>
<accession>A0A1S8LQN8</accession>
<evidence type="ECO:0000313" key="2">
    <source>
        <dbReference type="Proteomes" id="UP000190951"/>
    </source>
</evidence>
<dbReference type="STRING" id="84029.CROST_33410"/>
<dbReference type="EMBL" id="CP096983">
    <property type="protein sequence ID" value="URZ10598.1"/>
    <property type="molecule type" value="Genomic_DNA"/>
</dbReference>
<dbReference type="Proteomes" id="UP000190951">
    <property type="component" value="Chromosome"/>
</dbReference>
<protein>
    <submittedName>
        <fullName evidence="1">Uncharacterized protein</fullName>
    </submittedName>
</protein>
<dbReference type="AlphaFoldDB" id="A0A1S8LQN8"/>
<gene>
    <name evidence="1" type="ORF">CROST_013080</name>
</gene>